<sequence length="685" mass="77485">MYYNSYDISSSYDKKGSEKLKKVAILYKNRDNNSIIEYINNTLLYIFGEYIEIVPYFANELDNNEKIVADACLVIHENMLYGIKNNISNYSKVVILKRSIRKQVLPELMAIPNNSDVFVVNDTYDTEIETIYMLCELGINSINLIPYTQVKRSGVNKAVEYVITPNELDLVPKYAKNIINIGYREIGFETLFSLMKTLDIDNDIINRNILKYSIELVEQSIHYQESYYEACLRVQLLNLVVDQSMLAVVLLDELNRVVYYNPKALSVFNLKKDEIFTGIDEGIINSEEEYKDYPIRVNDANYLVGKSNVKLVDEIIGVIITLQDERTLRDIEATIKSTIIKKGLVAKYSFNDIVYSSDSMKKCITTAKEVAATDNTVLISGESGTGKELLAQSIHNYSKRKSGPFVAVNCAAVPESLIESELFGYEGGSFTGAQKNGKIGYFEQANNGTLFLDEIGSISANFQSVLLRVIQERQVIRIGSDKVVDIDVRIIVATNSKLSEEVLKGSFRGDLYYRLNVIPITIDALNKRKEDILPLMEAFMGRIYCNLTSYEKDRLSDYKWPGNVRELENAATYYKALGRLPDYILNLNLCYDSGIIESNKLIDACCKEIGIVILKIIKKGTQPFHGIGRAGIISELSIQGINISEGKLREQLQEMQNDGYITVEHGRIGTRITQFGIEYLKTLGI</sequence>
<dbReference type="PANTHER" id="PTHR32071">
    <property type="entry name" value="TRANSCRIPTIONAL REGULATORY PROTEIN"/>
    <property type="match status" value="1"/>
</dbReference>
<dbReference type="GO" id="GO:0006355">
    <property type="term" value="P:regulation of DNA-templated transcription"/>
    <property type="evidence" value="ECO:0007669"/>
    <property type="project" value="InterPro"/>
</dbReference>
<organism evidence="7 8">
    <name type="scientific">Aminicella lysinilytica</name>
    <dbReference type="NCBI Taxonomy" id="433323"/>
    <lineage>
        <taxon>Bacteria</taxon>
        <taxon>Bacillati</taxon>
        <taxon>Bacillota</taxon>
        <taxon>Clostridia</taxon>
        <taxon>Peptostreptococcales</taxon>
        <taxon>Anaerovoracaceae</taxon>
        <taxon>Aminicella</taxon>
    </lineage>
</organism>
<evidence type="ECO:0000256" key="4">
    <source>
        <dbReference type="ARBA" id="ARBA00023125"/>
    </source>
</evidence>
<keyword evidence="2" id="KW-0067">ATP-binding</keyword>
<dbReference type="AlphaFoldDB" id="A0A4R6PWR8"/>
<dbReference type="GO" id="GO:0005524">
    <property type="term" value="F:ATP binding"/>
    <property type="evidence" value="ECO:0007669"/>
    <property type="project" value="UniProtKB-KW"/>
</dbReference>
<dbReference type="Proteomes" id="UP000295500">
    <property type="component" value="Unassembled WGS sequence"/>
</dbReference>
<dbReference type="PROSITE" id="PS00675">
    <property type="entry name" value="SIGMA54_INTERACT_1"/>
    <property type="match status" value="1"/>
</dbReference>
<keyword evidence="5" id="KW-0804">Transcription</keyword>
<dbReference type="PANTHER" id="PTHR32071:SF57">
    <property type="entry name" value="C4-DICARBOXYLATE TRANSPORT TRANSCRIPTIONAL REGULATORY PROTEIN DCTD"/>
    <property type="match status" value="1"/>
</dbReference>
<feature type="domain" description="Sigma-54 factor interaction" evidence="6">
    <location>
        <begin position="353"/>
        <end position="576"/>
    </location>
</feature>
<dbReference type="InterPro" id="IPR003593">
    <property type="entry name" value="AAA+_ATPase"/>
</dbReference>
<keyword evidence="1" id="KW-0547">Nucleotide-binding</keyword>
<dbReference type="Gene3D" id="1.10.8.60">
    <property type="match status" value="1"/>
</dbReference>
<evidence type="ECO:0000313" key="8">
    <source>
        <dbReference type="Proteomes" id="UP000295500"/>
    </source>
</evidence>
<dbReference type="InterPro" id="IPR058031">
    <property type="entry name" value="AAA_lid_NorR"/>
</dbReference>
<dbReference type="InterPro" id="IPR027417">
    <property type="entry name" value="P-loop_NTPase"/>
</dbReference>
<dbReference type="InterPro" id="IPR036388">
    <property type="entry name" value="WH-like_DNA-bd_sf"/>
</dbReference>
<evidence type="ECO:0000259" key="6">
    <source>
        <dbReference type="PROSITE" id="PS50045"/>
    </source>
</evidence>
<name>A0A4R6PWR8_9FIRM</name>
<dbReference type="InterPro" id="IPR002078">
    <property type="entry name" value="Sigma_54_int"/>
</dbReference>
<keyword evidence="3" id="KW-0805">Transcription regulation</keyword>
<evidence type="ECO:0000313" key="7">
    <source>
        <dbReference type="EMBL" id="TDP46664.1"/>
    </source>
</evidence>
<dbReference type="InterPro" id="IPR025944">
    <property type="entry name" value="Sigma_54_int_dom_CS"/>
</dbReference>
<dbReference type="GO" id="GO:0003677">
    <property type="term" value="F:DNA binding"/>
    <property type="evidence" value="ECO:0007669"/>
    <property type="project" value="UniProtKB-KW"/>
</dbReference>
<dbReference type="Gene3D" id="3.40.50.300">
    <property type="entry name" value="P-loop containing nucleotide triphosphate hydrolases"/>
    <property type="match status" value="1"/>
</dbReference>
<dbReference type="SMART" id="SM00382">
    <property type="entry name" value="AAA"/>
    <property type="match status" value="1"/>
</dbReference>
<protein>
    <submittedName>
        <fullName evidence="7">Ribonuclease R-like protein with winged-helix domain</fullName>
    </submittedName>
</protein>
<dbReference type="Pfam" id="PF25601">
    <property type="entry name" value="AAA_lid_14"/>
    <property type="match status" value="1"/>
</dbReference>
<dbReference type="Pfam" id="PF00158">
    <property type="entry name" value="Sigma54_activat"/>
    <property type="match status" value="1"/>
</dbReference>
<dbReference type="SUPFAM" id="SSF52540">
    <property type="entry name" value="P-loop containing nucleoside triphosphate hydrolases"/>
    <property type="match status" value="1"/>
</dbReference>
<dbReference type="PROSITE" id="PS00688">
    <property type="entry name" value="SIGMA54_INTERACT_3"/>
    <property type="match status" value="1"/>
</dbReference>
<dbReference type="FunFam" id="3.40.50.300:FF:000006">
    <property type="entry name" value="DNA-binding transcriptional regulator NtrC"/>
    <property type="match status" value="1"/>
</dbReference>
<evidence type="ECO:0000256" key="3">
    <source>
        <dbReference type="ARBA" id="ARBA00023015"/>
    </source>
</evidence>
<reference evidence="7 8" key="1">
    <citation type="submission" date="2019-03" db="EMBL/GenBank/DDBJ databases">
        <title>Genomic Encyclopedia of Type Strains, Phase IV (KMG-IV): sequencing the most valuable type-strain genomes for metagenomic binning, comparative biology and taxonomic classification.</title>
        <authorList>
            <person name="Goeker M."/>
        </authorList>
    </citation>
    <scope>NUCLEOTIDE SEQUENCE [LARGE SCALE GENOMIC DNA]</scope>
    <source>
        <strain evidence="7 8">DSM 28287</strain>
    </source>
</reference>
<dbReference type="Gene3D" id="1.10.10.10">
    <property type="entry name" value="Winged helix-like DNA-binding domain superfamily/Winged helix DNA-binding domain"/>
    <property type="match status" value="1"/>
</dbReference>
<evidence type="ECO:0000256" key="1">
    <source>
        <dbReference type="ARBA" id="ARBA00022741"/>
    </source>
</evidence>
<proteinExistence type="predicted"/>
<dbReference type="PROSITE" id="PS00676">
    <property type="entry name" value="SIGMA54_INTERACT_2"/>
    <property type="match status" value="1"/>
</dbReference>
<dbReference type="Pfam" id="PF08461">
    <property type="entry name" value="WHD_RNase_R"/>
    <property type="match status" value="1"/>
</dbReference>
<dbReference type="PROSITE" id="PS50045">
    <property type="entry name" value="SIGMA54_INTERACT_4"/>
    <property type="match status" value="1"/>
</dbReference>
<dbReference type="CDD" id="cd00009">
    <property type="entry name" value="AAA"/>
    <property type="match status" value="1"/>
</dbReference>
<dbReference type="InterPro" id="IPR013668">
    <property type="entry name" value="RNase_R_HTH_12"/>
</dbReference>
<accession>A0A4R6PWR8</accession>
<dbReference type="EMBL" id="SNXO01000056">
    <property type="protein sequence ID" value="TDP46664.1"/>
    <property type="molecule type" value="Genomic_DNA"/>
</dbReference>
<keyword evidence="4" id="KW-0238">DNA-binding</keyword>
<evidence type="ECO:0000256" key="5">
    <source>
        <dbReference type="ARBA" id="ARBA00023163"/>
    </source>
</evidence>
<dbReference type="InterPro" id="IPR025943">
    <property type="entry name" value="Sigma_54_int_dom_ATP-bd_2"/>
</dbReference>
<dbReference type="InterPro" id="IPR025662">
    <property type="entry name" value="Sigma_54_int_dom_ATP-bd_1"/>
</dbReference>
<evidence type="ECO:0000256" key="2">
    <source>
        <dbReference type="ARBA" id="ARBA00022840"/>
    </source>
</evidence>
<comment type="caution">
    <text evidence="7">The sequence shown here is derived from an EMBL/GenBank/DDBJ whole genome shotgun (WGS) entry which is preliminary data.</text>
</comment>
<gene>
    <name evidence="7" type="ORF">EV211_15610</name>
</gene>
<keyword evidence="8" id="KW-1185">Reference proteome</keyword>